<keyword evidence="1" id="KW-0812">Transmembrane</keyword>
<protein>
    <submittedName>
        <fullName evidence="3">Uncharacterized protein</fullName>
    </submittedName>
</protein>
<name>A0AAD8M0U2_9APIA</name>
<evidence type="ECO:0000313" key="2">
    <source>
        <dbReference type="EMBL" id="KAK1355548.1"/>
    </source>
</evidence>
<accession>A0AAD8M0U2</accession>
<dbReference type="EMBL" id="JAUIZM010000011">
    <property type="protein sequence ID" value="KAK1355549.1"/>
    <property type="molecule type" value="Genomic_DNA"/>
</dbReference>
<feature type="transmembrane region" description="Helical" evidence="1">
    <location>
        <begin position="102"/>
        <end position="119"/>
    </location>
</feature>
<organism evidence="3 4">
    <name type="scientific">Heracleum sosnowskyi</name>
    <dbReference type="NCBI Taxonomy" id="360622"/>
    <lineage>
        <taxon>Eukaryota</taxon>
        <taxon>Viridiplantae</taxon>
        <taxon>Streptophyta</taxon>
        <taxon>Embryophyta</taxon>
        <taxon>Tracheophyta</taxon>
        <taxon>Spermatophyta</taxon>
        <taxon>Magnoliopsida</taxon>
        <taxon>eudicotyledons</taxon>
        <taxon>Gunneridae</taxon>
        <taxon>Pentapetalae</taxon>
        <taxon>asterids</taxon>
        <taxon>campanulids</taxon>
        <taxon>Apiales</taxon>
        <taxon>Apiaceae</taxon>
        <taxon>Apioideae</taxon>
        <taxon>apioid superclade</taxon>
        <taxon>Tordylieae</taxon>
        <taxon>Tordyliinae</taxon>
        <taxon>Heracleum</taxon>
    </lineage>
</organism>
<dbReference type="EMBL" id="JAUIZM010000011">
    <property type="protein sequence ID" value="KAK1355548.1"/>
    <property type="molecule type" value="Genomic_DNA"/>
</dbReference>
<dbReference type="AlphaFoldDB" id="A0AAD8M0U2"/>
<evidence type="ECO:0000313" key="4">
    <source>
        <dbReference type="Proteomes" id="UP001237642"/>
    </source>
</evidence>
<dbReference type="Proteomes" id="UP001237642">
    <property type="component" value="Unassembled WGS sequence"/>
</dbReference>
<reference evidence="3" key="1">
    <citation type="submission" date="2023-02" db="EMBL/GenBank/DDBJ databases">
        <title>Genome of toxic invasive species Heracleum sosnowskyi carries increased number of genes despite the absence of recent whole-genome duplications.</title>
        <authorList>
            <person name="Schelkunov M."/>
            <person name="Shtratnikova V."/>
            <person name="Makarenko M."/>
            <person name="Klepikova A."/>
            <person name="Omelchenko D."/>
            <person name="Novikova G."/>
            <person name="Obukhova E."/>
            <person name="Bogdanov V."/>
            <person name="Penin A."/>
            <person name="Logacheva M."/>
        </authorList>
    </citation>
    <scope>NUCLEOTIDE SEQUENCE</scope>
    <source>
        <strain evidence="3">Hsosn_3</strain>
        <tissue evidence="3">Leaf</tissue>
    </source>
</reference>
<evidence type="ECO:0000256" key="1">
    <source>
        <dbReference type="SAM" id="Phobius"/>
    </source>
</evidence>
<reference evidence="3" key="2">
    <citation type="submission" date="2023-05" db="EMBL/GenBank/DDBJ databases">
        <authorList>
            <person name="Schelkunov M.I."/>
        </authorList>
    </citation>
    <scope>NUCLEOTIDE SEQUENCE</scope>
    <source>
        <strain evidence="3">Hsosn_3</strain>
        <tissue evidence="3">Leaf</tissue>
    </source>
</reference>
<keyword evidence="1" id="KW-0472">Membrane</keyword>
<keyword evidence="4" id="KW-1185">Reference proteome</keyword>
<gene>
    <name evidence="2" type="ORF">POM88_048804</name>
    <name evidence="3" type="ORF">POM88_048805</name>
</gene>
<keyword evidence="1" id="KW-1133">Transmembrane helix</keyword>
<sequence length="120" mass="13234">MFFESIVAGEDFVYGLTSSNFSVICWGPRLGNVRNEVALPAVLPGPCVKEKCECGVYPQSEMLCSGNGNICGRCDEGERISPISPPPLHDDAPSSPRRFLRVYWHLLLLDVLGLCFLFVL</sequence>
<evidence type="ECO:0000313" key="3">
    <source>
        <dbReference type="EMBL" id="KAK1355549.1"/>
    </source>
</evidence>
<proteinExistence type="predicted"/>
<comment type="caution">
    <text evidence="3">The sequence shown here is derived from an EMBL/GenBank/DDBJ whole genome shotgun (WGS) entry which is preliminary data.</text>
</comment>